<evidence type="ECO:0000313" key="3">
    <source>
        <dbReference type="Proteomes" id="UP001597187"/>
    </source>
</evidence>
<protein>
    <submittedName>
        <fullName evidence="2">Uncharacterized protein</fullName>
    </submittedName>
</protein>
<comment type="caution">
    <text evidence="2">The sequence shown here is derived from an EMBL/GenBank/DDBJ whole genome shotgun (WGS) entry which is preliminary data.</text>
</comment>
<keyword evidence="3" id="KW-1185">Reference proteome</keyword>
<dbReference type="AlphaFoldDB" id="A0ABD6AS01"/>
<gene>
    <name evidence="2" type="ORF">ACFSBT_04130</name>
</gene>
<dbReference type="RefSeq" id="WP_250872445.1">
    <property type="nucleotide sequence ID" value="NZ_JALXFV010000002.1"/>
</dbReference>
<dbReference type="Proteomes" id="UP001597187">
    <property type="component" value="Unassembled WGS sequence"/>
</dbReference>
<reference evidence="2 3" key="1">
    <citation type="journal article" date="2019" name="Int. J. Syst. Evol. Microbiol.">
        <title>The Global Catalogue of Microorganisms (GCM) 10K type strain sequencing project: providing services to taxonomists for standard genome sequencing and annotation.</title>
        <authorList>
            <consortium name="The Broad Institute Genomics Platform"/>
            <consortium name="The Broad Institute Genome Sequencing Center for Infectious Disease"/>
            <person name="Wu L."/>
            <person name="Ma J."/>
        </authorList>
    </citation>
    <scope>NUCLEOTIDE SEQUENCE [LARGE SCALE GENOMIC DNA]</scope>
    <source>
        <strain evidence="2 3">CGMCC 1.12563</strain>
    </source>
</reference>
<dbReference type="EMBL" id="JBHUDC010000002">
    <property type="protein sequence ID" value="MFD1512467.1"/>
    <property type="molecule type" value="Genomic_DNA"/>
</dbReference>
<feature type="region of interest" description="Disordered" evidence="1">
    <location>
        <begin position="1"/>
        <end position="20"/>
    </location>
</feature>
<organism evidence="2 3">
    <name type="scientific">Halomarina rubra</name>
    <dbReference type="NCBI Taxonomy" id="2071873"/>
    <lineage>
        <taxon>Archaea</taxon>
        <taxon>Methanobacteriati</taxon>
        <taxon>Methanobacteriota</taxon>
        <taxon>Stenosarchaea group</taxon>
        <taxon>Halobacteria</taxon>
        <taxon>Halobacteriales</taxon>
        <taxon>Natronomonadaceae</taxon>
        <taxon>Halomarina</taxon>
    </lineage>
</organism>
<evidence type="ECO:0000313" key="2">
    <source>
        <dbReference type="EMBL" id="MFD1512467.1"/>
    </source>
</evidence>
<evidence type="ECO:0000256" key="1">
    <source>
        <dbReference type="SAM" id="MobiDB-lite"/>
    </source>
</evidence>
<name>A0ABD6AS01_9EURY</name>
<accession>A0ABD6AS01</accession>
<sequence length="85" mass="9381">MIERVGESEHEFRYSFDHTDTPPALTEAFQEFLKTTFGVDTSTVEGGPKIVADLDSLPAKADPSVRPSPPTEAELRAIFTRRGES</sequence>
<proteinExistence type="predicted"/>